<keyword evidence="3" id="KW-1185">Reference proteome</keyword>
<dbReference type="RefSeq" id="WP_432212205.1">
    <property type="nucleotide sequence ID" value="NZ_JASCXX010000004.1"/>
</dbReference>
<dbReference type="PANTHER" id="PTHR11280:SF6">
    <property type="entry name" value="GLUCOSAMINE-6-PHOSPHATE ISOMERASE NAGB"/>
    <property type="match status" value="1"/>
</dbReference>
<dbReference type="GO" id="GO:0005975">
    <property type="term" value="P:carbohydrate metabolic process"/>
    <property type="evidence" value="ECO:0007669"/>
    <property type="project" value="InterPro"/>
</dbReference>
<protein>
    <submittedName>
        <fullName evidence="2">Glucosamine-6-phosphate deaminase</fullName>
    </submittedName>
</protein>
<proteinExistence type="predicted"/>
<dbReference type="Pfam" id="PF01182">
    <property type="entry name" value="Glucosamine_iso"/>
    <property type="match status" value="1"/>
</dbReference>
<name>A0AAW6TX29_9BACT</name>
<dbReference type="Gene3D" id="3.40.50.1360">
    <property type="match status" value="1"/>
</dbReference>
<dbReference type="GO" id="GO:0006043">
    <property type="term" value="P:glucosamine catabolic process"/>
    <property type="evidence" value="ECO:0007669"/>
    <property type="project" value="TreeGrafter"/>
</dbReference>
<comment type="caution">
    <text evidence="2">The sequence shown here is derived from an EMBL/GenBank/DDBJ whole genome shotgun (WGS) entry which is preliminary data.</text>
</comment>
<dbReference type="PANTHER" id="PTHR11280">
    <property type="entry name" value="GLUCOSAMINE-6-PHOSPHATE ISOMERASE"/>
    <property type="match status" value="1"/>
</dbReference>
<dbReference type="Proteomes" id="UP001431776">
    <property type="component" value="Unassembled WGS sequence"/>
</dbReference>
<dbReference type="GO" id="GO:0004342">
    <property type="term" value="F:glucosamine-6-phosphate deaminase activity"/>
    <property type="evidence" value="ECO:0007669"/>
    <property type="project" value="InterPro"/>
</dbReference>
<dbReference type="EMBL" id="JASCXX010000004">
    <property type="protein sequence ID" value="MDI6448436.1"/>
    <property type="molecule type" value="Genomic_DNA"/>
</dbReference>
<accession>A0AAW6TX29</accession>
<dbReference type="InterPro" id="IPR004547">
    <property type="entry name" value="Glucosamine6P_isomerase"/>
</dbReference>
<dbReference type="GO" id="GO:0019262">
    <property type="term" value="P:N-acetylneuraminate catabolic process"/>
    <property type="evidence" value="ECO:0007669"/>
    <property type="project" value="TreeGrafter"/>
</dbReference>
<evidence type="ECO:0000313" key="2">
    <source>
        <dbReference type="EMBL" id="MDI6448436.1"/>
    </source>
</evidence>
<evidence type="ECO:0000259" key="1">
    <source>
        <dbReference type="Pfam" id="PF01182"/>
    </source>
</evidence>
<dbReference type="GO" id="GO:0006046">
    <property type="term" value="P:N-acetylglucosamine catabolic process"/>
    <property type="evidence" value="ECO:0007669"/>
    <property type="project" value="TreeGrafter"/>
</dbReference>
<dbReference type="InterPro" id="IPR006148">
    <property type="entry name" value="Glc/Gal-6P_isomerase"/>
</dbReference>
<organism evidence="2 3">
    <name type="scientific">Anaerobaca lacustris</name>
    <dbReference type="NCBI Taxonomy" id="3044600"/>
    <lineage>
        <taxon>Bacteria</taxon>
        <taxon>Pseudomonadati</taxon>
        <taxon>Planctomycetota</taxon>
        <taxon>Phycisphaerae</taxon>
        <taxon>Sedimentisphaerales</taxon>
        <taxon>Anaerobacaceae</taxon>
        <taxon>Anaerobaca</taxon>
    </lineage>
</organism>
<reference evidence="2" key="1">
    <citation type="submission" date="2023-05" db="EMBL/GenBank/DDBJ databases">
        <title>Anaerotaeda fermentans gen. nov., sp. nov., a novel anaerobic planctomycete of the new family within the order Sedimentisphaerales isolated from Taman Peninsula, Russia.</title>
        <authorList>
            <person name="Khomyakova M.A."/>
            <person name="Merkel A.Y."/>
            <person name="Slobodkin A.I."/>
        </authorList>
    </citation>
    <scope>NUCLEOTIDE SEQUENCE</scope>
    <source>
        <strain evidence="2">M17dextr</strain>
    </source>
</reference>
<evidence type="ECO:0000313" key="3">
    <source>
        <dbReference type="Proteomes" id="UP001431776"/>
    </source>
</evidence>
<dbReference type="GO" id="GO:0042802">
    <property type="term" value="F:identical protein binding"/>
    <property type="evidence" value="ECO:0007669"/>
    <property type="project" value="TreeGrafter"/>
</dbReference>
<dbReference type="GO" id="GO:0005737">
    <property type="term" value="C:cytoplasm"/>
    <property type="evidence" value="ECO:0007669"/>
    <property type="project" value="TreeGrafter"/>
</dbReference>
<dbReference type="CDD" id="cd01399">
    <property type="entry name" value="GlcN6P_deaminase"/>
    <property type="match status" value="1"/>
</dbReference>
<feature type="domain" description="Glucosamine/galactosamine-6-phosphate isomerase" evidence="1">
    <location>
        <begin position="8"/>
        <end position="229"/>
    </location>
</feature>
<gene>
    <name evidence="2" type="ORF">QJ522_05220</name>
</gene>
<dbReference type="AlphaFoldDB" id="A0AAW6TX29"/>
<sequence length="248" mass="27116">MNRAVYKTKDDMGAAAGSTAANAIRRAIADKNQANIILATGASQFEMLEQLTASDAIDWSKVTMFHLDEYIGLGPDHPASFRKYLQERFVDKVGALQAVHFVNGDAADPVAECDRLGDLIRAHPIDVACVGIGENGHLAFNDPPADFETEQPYLVVQLDERCRQQQFGEGWFASLEAVPSQAISMGIQQILKSRRIVVTVPDRRKAEAVRNALEGPVTPRCPASILQRHEHCSIFLDEAAASMLSVNS</sequence>
<dbReference type="SUPFAM" id="SSF100950">
    <property type="entry name" value="NagB/RpiA/CoA transferase-like"/>
    <property type="match status" value="1"/>
</dbReference>
<dbReference type="InterPro" id="IPR037171">
    <property type="entry name" value="NagB/RpiA_transferase-like"/>
</dbReference>